<keyword evidence="2" id="KW-1185">Reference proteome</keyword>
<sequence>MQIAQAIRNVFVQLHETLDKLTPEQYTACSKSLFNATIGQHVRHIVELFQCLEQGYETGTVNYERRKRDKQIETDKNLAIRLLHQISGDLLRADKKIQLEMSYDDVSNETITVESNYYREVVYNLEHTVHHMALIRVGVAELSDIQLPEGFGVASSTIKHREKCVQ</sequence>
<evidence type="ECO:0008006" key="3">
    <source>
        <dbReference type="Google" id="ProtNLM"/>
    </source>
</evidence>
<dbReference type="PANTHER" id="PTHR39473:SF1">
    <property type="entry name" value="DINB-LIKE DOMAIN-CONTAINING PROTEIN"/>
    <property type="match status" value="1"/>
</dbReference>
<dbReference type="EMBL" id="SNWP01000010">
    <property type="protein sequence ID" value="TDO29021.1"/>
    <property type="molecule type" value="Genomic_DNA"/>
</dbReference>
<dbReference type="PANTHER" id="PTHR39473">
    <property type="match status" value="1"/>
</dbReference>
<accession>A0A4R6J2L3</accession>
<proteinExistence type="predicted"/>
<evidence type="ECO:0000313" key="2">
    <source>
        <dbReference type="Proteomes" id="UP000295741"/>
    </source>
</evidence>
<dbReference type="SUPFAM" id="SSF109854">
    <property type="entry name" value="DinB/YfiT-like putative metalloenzymes"/>
    <property type="match status" value="1"/>
</dbReference>
<gene>
    <name evidence="1" type="ORF">BC659_1103</name>
</gene>
<dbReference type="InterPro" id="IPR034660">
    <property type="entry name" value="DinB/YfiT-like"/>
</dbReference>
<reference evidence="1 2" key="1">
    <citation type="submission" date="2019-03" db="EMBL/GenBank/DDBJ databases">
        <title>Genomic Encyclopedia of Archaeal and Bacterial Type Strains, Phase II (KMG-II): from individual species to whole genera.</title>
        <authorList>
            <person name="Goeker M."/>
        </authorList>
    </citation>
    <scope>NUCLEOTIDE SEQUENCE [LARGE SCALE GENOMIC DNA]</scope>
    <source>
        <strain evidence="1 2">DSM 28323</strain>
    </source>
</reference>
<protein>
    <recommendedName>
        <fullName evidence="3">DinB family protein</fullName>
    </recommendedName>
</protein>
<comment type="caution">
    <text evidence="1">The sequence shown here is derived from an EMBL/GenBank/DDBJ whole genome shotgun (WGS) entry which is preliminary data.</text>
</comment>
<dbReference type="AlphaFoldDB" id="A0A4R6J2L3"/>
<organism evidence="1 2">
    <name type="scientific">Sediminibacterium goheungense</name>
    <dbReference type="NCBI Taxonomy" id="1086393"/>
    <lineage>
        <taxon>Bacteria</taxon>
        <taxon>Pseudomonadati</taxon>
        <taxon>Bacteroidota</taxon>
        <taxon>Chitinophagia</taxon>
        <taxon>Chitinophagales</taxon>
        <taxon>Chitinophagaceae</taxon>
        <taxon>Sediminibacterium</taxon>
    </lineage>
</organism>
<dbReference type="Proteomes" id="UP000295741">
    <property type="component" value="Unassembled WGS sequence"/>
</dbReference>
<dbReference type="OrthoDB" id="1162179at2"/>
<dbReference type="Gene3D" id="1.20.120.450">
    <property type="entry name" value="dinb family like domain"/>
    <property type="match status" value="1"/>
</dbReference>
<dbReference type="RefSeq" id="WP_133473630.1">
    <property type="nucleotide sequence ID" value="NZ_SNWP01000010.1"/>
</dbReference>
<name>A0A4R6J2L3_9BACT</name>
<evidence type="ECO:0000313" key="1">
    <source>
        <dbReference type="EMBL" id="TDO29021.1"/>
    </source>
</evidence>